<evidence type="ECO:0000256" key="1">
    <source>
        <dbReference type="ARBA" id="ARBA00006184"/>
    </source>
</evidence>
<keyword evidence="2 5" id="KW-0235">DNA replication</keyword>
<dbReference type="GO" id="GO:0006260">
    <property type="term" value="P:DNA replication"/>
    <property type="evidence" value="ECO:0007669"/>
    <property type="project" value="UniProtKB-UniRule"/>
</dbReference>
<dbReference type="AlphaFoldDB" id="A0AAX4NI91"/>
<feature type="binding site" evidence="5">
    <location>
        <begin position="64"/>
        <end position="68"/>
    </location>
    <ligand>
        <name>ATP</name>
        <dbReference type="ChEBI" id="CHEBI:30616"/>
    </ligand>
</feature>
<keyword evidence="4 5" id="KW-0067">ATP-binding</keyword>
<comment type="function">
    <text evidence="5">Involved in regulation of DNA replication.</text>
</comment>
<dbReference type="Gene3D" id="1.10.8.60">
    <property type="match status" value="1"/>
</dbReference>
<dbReference type="GeneID" id="95967751"/>
<keyword evidence="3 5" id="KW-0547">Nucleotide-binding</keyword>
<dbReference type="InterPro" id="IPR055237">
    <property type="entry name" value="Cdc6_lid"/>
</dbReference>
<dbReference type="Gene3D" id="3.40.50.300">
    <property type="entry name" value="P-loop containing nucleotide triphosphate hydrolases"/>
    <property type="match status" value="1"/>
</dbReference>
<keyword evidence="9" id="KW-1185">Reference proteome</keyword>
<evidence type="ECO:0000313" key="9">
    <source>
        <dbReference type="Proteomes" id="UP001451606"/>
    </source>
</evidence>
<dbReference type="NCBIfam" id="TIGR02928">
    <property type="entry name" value="orc1/cdc6 family replication initiation protein"/>
    <property type="match status" value="1"/>
</dbReference>
<dbReference type="Pfam" id="PF13191">
    <property type="entry name" value="AAA_16"/>
    <property type="match status" value="1"/>
</dbReference>
<dbReference type="SMART" id="SM00382">
    <property type="entry name" value="AAA"/>
    <property type="match status" value="1"/>
</dbReference>
<dbReference type="Proteomes" id="UP001451606">
    <property type="component" value="Chromosome"/>
</dbReference>
<dbReference type="InterPro" id="IPR050311">
    <property type="entry name" value="ORC1/CDC6"/>
</dbReference>
<reference evidence="8 9" key="1">
    <citation type="submission" date="2023-09" db="EMBL/GenBank/DDBJ databases">
        <authorList>
            <person name="Golyshina O.V."/>
            <person name="Lunev E.A."/>
            <person name="Bargiela R."/>
            <person name="Gaines M.C."/>
            <person name="Daum B."/>
            <person name="Bale N.J."/>
            <person name="Koenen M."/>
            <person name="Sinninghe Damst J.S."/>
            <person name="Yakimov M."/>
            <person name="Golyshin P.N."/>
        </authorList>
    </citation>
    <scope>NUCLEOTIDE SEQUENCE [LARGE SCALE GENOMIC DNA]</scope>
    <source>
        <strain evidence="8 9">M1</strain>
    </source>
</reference>
<evidence type="ECO:0000256" key="4">
    <source>
        <dbReference type="ARBA" id="ARBA00022840"/>
    </source>
</evidence>
<feature type="domain" description="AAA+ ATPase" evidence="6">
    <location>
        <begin position="52"/>
        <end position="210"/>
    </location>
</feature>
<dbReference type="Pfam" id="PF22703">
    <property type="entry name" value="Cdc6_lid"/>
    <property type="match status" value="1"/>
</dbReference>
<feature type="binding site" evidence="5">
    <location>
        <position position="209"/>
    </location>
    <ligand>
        <name>ATP</name>
        <dbReference type="ChEBI" id="CHEBI:30616"/>
    </ligand>
</feature>
<evidence type="ECO:0000256" key="2">
    <source>
        <dbReference type="ARBA" id="ARBA00022705"/>
    </source>
</evidence>
<dbReference type="InterPro" id="IPR027417">
    <property type="entry name" value="P-loop_NTPase"/>
</dbReference>
<dbReference type="KEGG" id="omr:OXIME_001015"/>
<name>A0AAX4NI91_9ARCH</name>
<dbReference type="SUPFAM" id="SSF46785">
    <property type="entry name" value="Winged helix' DNA-binding domain"/>
    <property type="match status" value="1"/>
</dbReference>
<dbReference type="InterPro" id="IPR036388">
    <property type="entry name" value="WH-like_DNA-bd_sf"/>
</dbReference>
<dbReference type="GO" id="GO:0005524">
    <property type="term" value="F:ATP binding"/>
    <property type="evidence" value="ECO:0007669"/>
    <property type="project" value="UniProtKB-UniRule"/>
</dbReference>
<evidence type="ECO:0000256" key="5">
    <source>
        <dbReference type="HAMAP-Rule" id="MF_01407"/>
    </source>
</evidence>
<dbReference type="InterPro" id="IPR015163">
    <property type="entry name" value="Cdc6_C"/>
</dbReference>
<dbReference type="PANTHER" id="PTHR10763:SF26">
    <property type="entry name" value="CELL DIVISION CONTROL PROTEIN 6 HOMOLOG"/>
    <property type="match status" value="1"/>
</dbReference>
<sequence length="434" mass="49460">MNPFEKYSAEMTNNMLDLTVLEGSYLPEIFPHREREIDLMAKTLSSVFHNSRPSNLLIYGKTGTGKTSTTTYVTKMLKEKDPEGIEIFHVNCQVYDSPYSILVEISNALTQIDEDKIPGLGWPMDRIYSELLKRMNRSRRFMVVVLDEIDKIIKKNGPDALYVILKLSDDSTVTRTSFIGITNDTGFLESLDARVRSRLNQESIMFPPYNASELRDILTLRISNIAMSKPIDDSALNLCAAIGAQEHGDARKALELMRIAIEVSIRDGTKKVTDKEVYRARDKFEMDVMREAIATLPPQSKMVLLSAVVTQEMDSSMMFTGEIFENYKSICRELGFAQLSSRRVSDILTELEDFGLLTTSKKSQGRYGRTRFIRVAGNYFDVKRYLVEDKDLEKFRGTFLGKQARIDTTGPSDSLPYEKIDEKIRDIWDATTLE</sequence>
<accession>A0AAX4NI91</accession>
<comment type="similarity">
    <text evidence="1 5">Belongs to the CDC6/cdc18 family.</text>
</comment>
<evidence type="ECO:0000259" key="6">
    <source>
        <dbReference type="SMART" id="SM00382"/>
    </source>
</evidence>
<dbReference type="InterPro" id="IPR014277">
    <property type="entry name" value="Orc1/Cdc6_arc"/>
</dbReference>
<dbReference type="Pfam" id="PF09079">
    <property type="entry name" value="WHD_Cdc6"/>
    <property type="match status" value="1"/>
</dbReference>
<dbReference type="RefSeq" id="WP_393970782.1">
    <property type="nucleotide sequence ID" value="NZ_CP133772.1"/>
</dbReference>
<dbReference type="InterPro" id="IPR041664">
    <property type="entry name" value="AAA_16"/>
</dbReference>
<feature type="binding site" evidence="5">
    <location>
        <position position="221"/>
    </location>
    <ligand>
        <name>ATP</name>
        <dbReference type="ChEBI" id="CHEBI:30616"/>
    </ligand>
</feature>
<feature type="domain" description="Cdc6 C-terminal" evidence="7">
    <location>
        <begin position="304"/>
        <end position="386"/>
    </location>
</feature>
<evidence type="ECO:0000313" key="8">
    <source>
        <dbReference type="EMBL" id="WYY00445.1"/>
    </source>
</evidence>
<dbReference type="Gene3D" id="1.10.10.10">
    <property type="entry name" value="Winged helix-like DNA-binding domain superfamily/Winged helix DNA-binding domain"/>
    <property type="match status" value="1"/>
</dbReference>
<dbReference type="SMART" id="SM01074">
    <property type="entry name" value="Cdc6_C"/>
    <property type="match status" value="1"/>
</dbReference>
<dbReference type="InterPro" id="IPR003593">
    <property type="entry name" value="AAA+_ATPase"/>
</dbReference>
<evidence type="ECO:0000256" key="3">
    <source>
        <dbReference type="ARBA" id="ARBA00022741"/>
    </source>
</evidence>
<gene>
    <name evidence="8" type="ORF">OXIME_001015</name>
</gene>
<proteinExistence type="inferred from homology"/>
<organism evidence="8 9">
    <name type="scientific">Oxyplasma meridianum</name>
    <dbReference type="NCBI Taxonomy" id="3073602"/>
    <lineage>
        <taxon>Archaea</taxon>
        <taxon>Methanobacteriati</taxon>
        <taxon>Thermoplasmatota</taxon>
        <taxon>Thermoplasmata</taxon>
        <taxon>Thermoplasmatales</taxon>
        <taxon>Thermoplasmataceae</taxon>
        <taxon>Oxyplasma</taxon>
    </lineage>
</organism>
<protein>
    <recommendedName>
        <fullName evidence="5">ORC1-type DNA replication protein</fullName>
    </recommendedName>
</protein>
<dbReference type="HAMAP" id="MF_01407">
    <property type="entry name" value="ORC1_type_DNA_replic_protein"/>
    <property type="match status" value="1"/>
</dbReference>
<dbReference type="NCBIfam" id="NF001625">
    <property type="entry name" value="PRK00411.1-3"/>
    <property type="match status" value="1"/>
</dbReference>
<dbReference type="EMBL" id="CP133772">
    <property type="protein sequence ID" value="WYY00445.1"/>
    <property type="molecule type" value="Genomic_DNA"/>
</dbReference>
<dbReference type="SUPFAM" id="SSF52540">
    <property type="entry name" value="P-loop containing nucleoside triphosphate hydrolases"/>
    <property type="match status" value="1"/>
</dbReference>
<dbReference type="InterPro" id="IPR036390">
    <property type="entry name" value="WH_DNA-bd_sf"/>
</dbReference>
<evidence type="ECO:0000259" key="7">
    <source>
        <dbReference type="SMART" id="SM01074"/>
    </source>
</evidence>
<dbReference type="PANTHER" id="PTHR10763">
    <property type="entry name" value="CELL DIVISION CONTROL PROTEIN 6-RELATED"/>
    <property type="match status" value="1"/>
</dbReference>
<dbReference type="CDD" id="cd08768">
    <property type="entry name" value="Cdc6_C"/>
    <property type="match status" value="1"/>
</dbReference>